<gene>
    <name evidence="3" type="ORF">CTI12_AA538530</name>
</gene>
<dbReference type="Proteomes" id="UP000245207">
    <property type="component" value="Unassembled WGS sequence"/>
</dbReference>
<feature type="region of interest" description="Disordered" evidence="1">
    <location>
        <begin position="34"/>
        <end position="59"/>
    </location>
</feature>
<evidence type="ECO:0000313" key="3">
    <source>
        <dbReference type="EMBL" id="PWA43155.1"/>
    </source>
</evidence>
<dbReference type="EMBL" id="PKPP01011994">
    <property type="protein sequence ID" value="PWA43155.1"/>
    <property type="molecule type" value="Genomic_DNA"/>
</dbReference>
<feature type="transmembrane region" description="Helical" evidence="2">
    <location>
        <begin position="133"/>
        <end position="157"/>
    </location>
</feature>
<protein>
    <submittedName>
        <fullName evidence="3">Uncharacterized protein</fullName>
    </submittedName>
</protein>
<keyword evidence="4" id="KW-1185">Reference proteome</keyword>
<evidence type="ECO:0000256" key="1">
    <source>
        <dbReference type="SAM" id="MobiDB-lite"/>
    </source>
</evidence>
<evidence type="ECO:0000256" key="2">
    <source>
        <dbReference type="SAM" id="Phobius"/>
    </source>
</evidence>
<feature type="transmembrane region" description="Helical" evidence="2">
    <location>
        <begin position="163"/>
        <end position="183"/>
    </location>
</feature>
<reference evidence="3 4" key="1">
    <citation type="journal article" date="2018" name="Mol. Plant">
        <title>The genome of Artemisia annua provides insight into the evolution of Asteraceae family and artemisinin biosynthesis.</title>
        <authorList>
            <person name="Shen Q."/>
            <person name="Zhang L."/>
            <person name="Liao Z."/>
            <person name="Wang S."/>
            <person name="Yan T."/>
            <person name="Shi P."/>
            <person name="Liu M."/>
            <person name="Fu X."/>
            <person name="Pan Q."/>
            <person name="Wang Y."/>
            <person name="Lv Z."/>
            <person name="Lu X."/>
            <person name="Zhang F."/>
            <person name="Jiang W."/>
            <person name="Ma Y."/>
            <person name="Chen M."/>
            <person name="Hao X."/>
            <person name="Li L."/>
            <person name="Tang Y."/>
            <person name="Lv G."/>
            <person name="Zhou Y."/>
            <person name="Sun X."/>
            <person name="Brodelius P.E."/>
            <person name="Rose J.K.C."/>
            <person name="Tang K."/>
        </authorList>
    </citation>
    <scope>NUCLEOTIDE SEQUENCE [LARGE SCALE GENOMIC DNA]</scope>
    <source>
        <strain evidence="4">cv. Huhao1</strain>
        <tissue evidence="3">Leaf</tissue>
    </source>
</reference>
<accession>A0A2U1L2E1</accession>
<feature type="compositionally biased region" description="Polar residues" evidence="1">
    <location>
        <begin position="36"/>
        <end position="49"/>
    </location>
</feature>
<sequence length="242" mass="26896">MWKTGIKGAVSWENRGSRLTCGFHSNSLVYADENTDSSLKNDTPLSNETAADDVASDEQPILHNSETKFEASAETSLEPRNIQSFLDTLTEPDPSISTSNRSQNPRSQTRFHQTFSPKRLRPAIKASENTRTYCSFVMALLVLLSYAGFPILGSGFIKNIILFRPLFLLLVTNITIVVAPLLLEKVKQIERRGSSTGDAGFGNNIGTVLEWGMLMKTGSSALFMDCSIYSVRQIDMLVWYQL</sequence>
<keyword evidence="2" id="KW-1133">Transmembrane helix</keyword>
<dbReference type="AlphaFoldDB" id="A0A2U1L2E1"/>
<proteinExistence type="predicted"/>
<feature type="region of interest" description="Disordered" evidence="1">
    <location>
        <begin position="88"/>
        <end position="115"/>
    </location>
</feature>
<dbReference type="PANTHER" id="PTHR35469:SF4">
    <property type="entry name" value="TRANSMEMBRANE PROTEIN"/>
    <property type="match status" value="1"/>
</dbReference>
<dbReference type="OrthoDB" id="1922492at2759"/>
<dbReference type="PANTHER" id="PTHR35469">
    <property type="entry name" value="TRANSMEMBRANE PROTEIN"/>
    <property type="match status" value="1"/>
</dbReference>
<feature type="compositionally biased region" description="Polar residues" evidence="1">
    <location>
        <begin position="95"/>
        <end position="115"/>
    </location>
</feature>
<keyword evidence="2" id="KW-0812">Transmembrane</keyword>
<dbReference type="STRING" id="35608.A0A2U1L2E1"/>
<comment type="caution">
    <text evidence="3">The sequence shown here is derived from an EMBL/GenBank/DDBJ whole genome shotgun (WGS) entry which is preliminary data.</text>
</comment>
<evidence type="ECO:0000313" key="4">
    <source>
        <dbReference type="Proteomes" id="UP000245207"/>
    </source>
</evidence>
<name>A0A2U1L2E1_ARTAN</name>
<keyword evidence="2" id="KW-0472">Membrane</keyword>
<organism evidence="3 4">
    <name type="scientific">Artemisia annua</name>
    <name type="common">Sweet wormwood</name>
    <dbReference type="NCBI Taxonomy" id="35608"/>
    <lineage>
        <taxon>Eukaryota</taxon>
        <taxon>Viridiplantae</taxon>
        <taxon>Streptophyta</taxon>
        <taxon>Embryophyta</taxon>
        <taxon>Tracheophyta</taxon>
        <taxon>Spermatophyta</taxon>
        <taxon>Magnoliopsida</taxon>
        <taxon>eudicotyledons</taxon>
        <taxon>Gunneridae</taxon>
        <taxon>Pentapetalae</taxon>
        <taxon>asterids</taxon>
        <taxon>campanulids</taxon>
        <taxon>Asterales</taxon>
        <taxon>Asteraceae</taxon>
        <taxon>Asteroideae</taxon>
        <taxon>Anthemideae</taxon>
        <taxon>Artemisiinae</taxon>
        <taxon>Artemisia</taxon>
    </lineage>
</organism>